<evidence type="ECO:0008006" key="3">
    <source>
        <dbReference type="Google" id="ProtNLM"/>
    </source>
</evidence>
<dbReference type="AlphaFoldDB" id="A0AA39JZ61"/>
<accession>A0AA39JZ61</accession>
<protein>
    <recommendedName>
        <fullName evidence="3">HTH CENPB-type domain-containing protein</fullName>
    </recommendedName>
</protein>
<dbReference type="Proteomes" id="UP001175211">
    <property type="component" value="Unassembled WGS sequence"/>
</dbReference>
<feature type="non-terminal residue" evidence="1">
    <location>
        <position position="91"/>
    </location>
</feature>
<reference evidence="1" key="1">
    <citation type="submission" date="2023-06" db="EMBL/GenBank/DDBJ databases">
        <authorList>
            <consortium name="Lawrence Berkeley National Laboratory"/>
            <person name="Ahrendt S."/>
            <person name="Sahu N."/>
            <person name="Indic B."/>
            <person name="Wong-Bajracharya J."/>
            <person name="Merenyi Z."/>
            <person name="Ke H.-M."/>
            <person name="Monk M."/>
            <person name="Kocsube S."/>
            <person name="Drula E."/>
            <person name="Lipzen A."/>
            <person name="Balint B."/>
            <person name="Henrissat B."/>
            <person name="Andreopoulos B."/>
            <person name="Martin F.M."/>
            <person name="Harder C.B."/>
            <person name="Rigling D."/>
            <person name="Ford K.L."/>
            <person name="Foster G.D."/>
            <person name="Pangilinan J."/>
            <person name="Papanicolaou A."/>
            <person name="Barry K."/>
            <person name="LaButti K."/>
            <person name="Viragh M."/>
            <person name="Koriabine M."/>
            <person name="Yan M."/>
            <person name="Riley R."/>
            <person name="Champramary S."/>
            <person name="Plett K.L."/>
            <person name="Tsai I.J."/>
            <person name="Slot J."/>
            <person name="Sipos G."/>
            <person name="Plett J."/>
            <person name="Nagy L.G."/>
            <person name="Grigoriev I.V."/>
        </authorList>
    </citation>
    <scope>NUCLEOTIDE SEQUENCE</scope>
    <source>
        <strain evidence="1">CCBAS 213</strain>
    </source>
</reference>
<dbReference type="EMBL" id="JAUEPS010000036">
    <property type="protein sequence ID" value="KAK0450446.1"/>
    <property type="molecule type" value="Genomic_DNA"/>
</dbReference>
<gene>
    <name evidence="1" type="ORF">EV420DRAFT_1245126</name>
</gene>
<sequence length="91" mass="10537">RPDSEFPAKGVGQNWAKHFVEKHSDKIKAFWSHLLDHSHAHAMNLYTKEEFFELIEAVIEGDEGEDIIPCELIYETDETGIQQRIGVEERV</sequence>
<comment type="caution">
    <text evidence="1">The sequence shown here is derived from an EMBL/GenBank/DDBJ whole genome shotgun (WGS) entry which is preliminary data.</text>
</comment>
<dbReference type="RefSeq" id="XP_060327317.1">
    <property type="nucleotide sequence ID" value="XM_060466677.1"/>
</dbReference>
<evidence type="ECO:0000313" key="1">
    <source>
        <dbReference type="EMBL" id="KAK0450446.1"/>
    </source>
</evidence>
<dbReference type="GeneID" id="85350225"/>
<organism evidence="1 2">
    <name type="scientific">Armillaria tabescens</name>
    <name type="common">Ringless honey mushroom</name>
    <name type="synonym">Agaricus tabescens</name>
    <dbReference type="NCBI Taxonomy" id="1929756"/>
    <lineage>
        <taxon>Eukaryota</taxon>
        <taxon>Fungi</taxon>
        <taxon>Dikarya</taxon>
        <taxon>Basidiomycota</taxon>
        <taxon>Agaricomycotina</taxon>
        <taxon>Agaricomycetes</taxon>
        <taxon>Agaricomycetidae</taxon>
        <taxon>Agaricales</taxon>
        <taxon>Marasmiineae</taxon>
        <taxon>Physalacriaceae</taxon>
        <taxon>Desarmillaria</taxon>
    </lineage>
</organism>
<evidence type="ECO:0000313" key="2">
    <source>
        <dbReference type="Proteomes" id="UP001175211"/>
    </source>
</evidence>
<feature type="non-terminal residue" evidence="1">
    <location>
        <position position="1"/>
    </location>
</feature>
<proteinExistence type="predicted"/>
<name>A0AA39JZ61_ARMTA</name>
<keyword evidence="2" id="KW-1185">Reference proteome</keyword>